<evidence type="ECO:0000256" key="8">
    <source>
        <dbReference type="ARBA" id="ARBA00023126"/>
    </source>
</evidence>
<dbReference type="PANTHER" id="PTHR10683">
    <property type="entry name" value="TRANSALDOLASE"/>
    <property type="match status" value="1"/>
</dbReference>
<keyword evidence="15" id="KW-1185">Reference proteome</keyword>
<evidence type="ECO:0000256" key="2">
    <source>
        <dbReference type="ARBA" id="ARBA00004496"/>
    </source>
</evidence>
<name>I0AL13_IGNAJ</name>
<dbReference type="PROSITE" id="PS01054">
    <property type="entry name" value="TRANSALDOLASE_1"/>
    <property type="match status" value="1"/>
</dbReference>
<dbReference type="PATRIC" id="fig|945713.3.peg.1969"/>
<dbReference type="PROSITE" id="PS00958">
    <property type="entry name" value="TRANSALDOLASE_2"/>
    <property type="match status" value="1"/>
</dbReference>
<dbReference type="EMBL" id="CP003418">
    <property type="protein sequence ID" value="AFH49670.1"/>
    <property type="molecule type" value="Genomic_DNA"/>
</dbReference>
<dbReference type="GO" id="GO:0006098">
    <property type="term" value="P:pentose-phosphate shunt"/>
    <property type="evidence" value="ECO:0007669"/>
    <property type="project" value="UniProtKB-UniRule"/>
</dbReference>
<keyword evidence="6 11" id="KW-0963">Cytoplasm</keyword>
<sequence length="936" mass="105135">MLKLNQLASLGQSIWYDYIRRQFITRGELQKLIEKGLRGVTSNPSIFEKAIAGSSDYDEDIKELIEQDLTVQEIYEKLVVKDIQLAASLMLPVYYKTNELDGYVSLEVSPTLAHNSHATIDEAKRLYKLLERKNVMIKVPATQEGLPAITELIGSGISVNMTLIFNIDNYKQVAEAYLKGLELLSERGGDISKVSSVASFFISRIDADVDKEVNKRNADHLKGKIAIANAKVAYQIFQKIYHTPRWKALEKRGARVQRLLWASTGVKNPSYPDTIYVDGLIGKQTVNTVPPATFNDFMDHGSLIITLDENIEEAISQLEELKSLDIDLDKITNQLQAEGLESFSKSFENLMKAIELKIENIKEERKPFRVITSGYQASVENSMLELKMQRIVERIWEKDYTVWGDRPDEISNRLGWLKSPDVSLEMLSDIYEFVESIRKEGFKNALLLGMGGSSLAPEVFSKTFGTKDGYLNLEILDSTHPEKVLEYNKKFDPEETLYIVSTKSGGTVETFSFMKFFYNQTLAKVGIKNVGNHFIAITDPQSGLETIAKELKFRKIFLNDPNIGGRYSALSLFGIVPAALIGVDLDKLLNNALVMVCNSEGANCPIHGDNTPAKLGVVMGTLAEFGRDKITFITSKQLKYFGNWVEQLIAESTGKIGKGILPVVGEEILEPEYYSNDRIFIHLKFENESANDESVEKFKRAGHPVVEIILKDIYELGGEFFRWEMATAIAGWKLNIQPFDQPNVEAAKILAREMLAEYLKEGKLNQPNPNFEMNGIKVYSNDYSSDITSLFNNQLGRNAEDFRERENQYIAIHAYVKPNESVDKLLHSFRTLLQKKYKSAITVGYGPGFLHSTGQLHKGDAGKGVFIQFISTSKNDAAIPDNAGDEKSTMSFGTLITAQAFGDRKALKNSGRKVITFLFDGTEIEKSINQIVKAFN</sequence>
<evidence type="ECO:0000256" key="4">
    <source>
        <dbReference type="ARBA" id="ARBA00008426"/>
    </source>
</evidence>
<feature type="active site" description="Schiff-base intermediate with substrate" evidence="11">
    <location>
        <position position="138"/>
    </location>
</feature>
<evidence type="ECO:0000256" key="1">
    <source>
        <dbReference type="ARBA" id="ARBA00003518"/>
    </source>
</evidence>
<reference evidence="14 15" key="1">
    <citation type="journal article" date="2012" name="Front. Microbiol.">
        <title>Complete genome of Ignavibacterium album, a metabolically versatile, flagellated, facultative anaerobe from the phylum Chlorobi.</title>
        <authorList>
            <person name="Liu Z."/>
            <person name="Frigaard N.-U."/>
            <person name="Vogl K."/>
            <person name="Iino T."/>
            <person name="Ohkuma M."/>
            <person name="Overmann J."/>
            <person name="Bryant D.A."/>
        </authorList>
    </citation>
    <scope>NUCLEOTIDE SEQUENCE [LARGE SCALE GENOMIC DNA]</scope>
    <source>
        <strain evidence="15">DSM 19864 / JCM 16511 / NBRC 101810 / Mat9-16</strain>
    </source>
</reference>
<dbReference type="STRING" id="945713.IALB_1964"/>
<dbReference type="SUPFAM" id="SSF51569">
    <property type="entry name" value="Aldolase"/>
    <property type="match status" value="1"/>
</dbReference>
<proteinExistence type="inferred from homology"/>
<dbReference type="UniPathway" id="UPA00115">
    <property type="reaction ID" value="UER00414"/>
</dbReference>
<dbReference type="InterPro" id="IPR001585">
    <property type="entry name" value="TAL/FSA"/>
</dbReference>
<comment type="catalytic activity">
    <reaction evidence="12">
        <text>alpha-D-glucose 6-phosphate = beta-D-fructose 6-phosphate</text>
        <dbReference type="Rhea" id="RHEA:11816"/>
        <dbReference type="ChEBI" id="CHEBI:57634"/>
        <dbReference type="ChEBI" id="CHEBI:58225"/>
        <dbReference type="EC" id="5.3.1.9"/>
    </reaction>
</comment>
<accession>I0AL13</accession>
<comment type="catalytic activity">
    <reaction evidence="10 11">
        <text>D-sedoheptulose 7-phosphate + D-glyceraldehyde 3-phosphate = D-erythrose 4-phosphate + beta-D-fructose 6-phosphate</text>
        <dbReference type="Rhea" id="RHEA:17053"/>
        <dbReference type="ChEBI" id="CHEBI:16897"/>
        <dbReference type="ChEBI" id="CHEBI:57483"/>
        <dbReference type="ChEBI" id="CHEBI:57634"/>
        <dbReference type="ChEBI" id="CHEBI:59776"/>
        <dbReference type="EC" id="2.2.1.2"/>
    </reaction>
</comment>
<keyword evidence="13" id="KW-0175">Coiled coil</keyword>
<evidence type="ECO:0000313" key="14">
    <source>
        <dbReference type="EMBL" id="AFH49670.1"/>
    </source>
</evidence>
<dbReference type="GO" id="GO:0006094">
    <property type="term" value="P:gluconeogenesis"/>
    <property type="evidence" value="ECO:0007669"/>
    <property type="project" value="UniProtKB-KW"/>
</dbReference>
<dbReference type="GO" id="GO:0004801">
    <property type="term" value="F:transaldolase activity"/>
    <property type="evidence" value="ECO:0007669"/>
    <property type="project" value="UniProtKB-UniRule"/>
</dbReference>
<gene>
    <name evidence="11" type="primary">tal</name>
    <name evidence="14" type="ordered locus">IALB_1964</name>
</gene>
<dbReference type="Gene3D" id="3.40.50.10490">
    <property type="entry name" value="Glucose-6-phosphate isomerase like protein, domain 1"/>
    <property type="match status" value="3"/>
</dbReference>
<dbReference type="Proteomes" id="UP000007394">
    <property type="component" value="Chromosome"/>
</dbReference>
<comment type="pathway">
    <text evidence="12">Carbohydrate degradation; glycolysis; D-glyceraldehyde 3-phosphate and glycerone phosphate from D-glucose: step 2/4.</text>
</comment>
<dbReference type="HOGENOM" id="CLU_013922_0_0_10"/>
<comment type="function">
    <text evidence="1 11">Transaldolase is important for the balance of metabolites in the pentose-phosphate pathway.</text>
</comment>
<dbReference type="NCBIfam" id="NF007080">
    <property type="entry name" value="PRK09533.1"/>
    <property type="match status" value="1"/>
</dbReference>
<dbReference type="KEGG" id="ial:IALB_1964"/>
<dbReference type="PROSITE" id="PS51463">
    <property type="entry name" value="P_GLUCOSE_ISOMERASE_3"/>
    <property type="match status" value="1"/>
</dbReference>
<dbReference type="EC" id="2.2.1.2" evidence="5 11"/>
<dbReference type="InterPro" id="IPR013785">
    <property type="entry name" value="Aldolase_TIM"/>
</dbReference>
<dbReference type="UniPathway" id="UPA00109">
    <property type="reaction ID" value="UER00181"/>
</dbReference>
<dbReference type="CDD" id="cd00955">
    <property type="entry name" value="Transaldolase_like"/>
    <property type="match status" value="1"/>
</dbReference>
<dbReference type="InterPro" id="IPR004732">
    <property type="entry name" value="Transaldolase_2"/>
</dbReference>
<evidence type="ECO:0000256" key="12">
    <source>
        <dbReference type="RuleBase" id="RU000612"/>
    </source>
</evidence>
<evidence type="ECO:0000256" key="3">
    <source>
        <dbReference type="ARBA" id="ARBA00004857"/>
    </source>
</evidence>
<evidence type="ECO:0000256" key="10">
    <source>
        <dbReference type="ARBA" id="ARBA00048810"/>
    </source>
</evidence>
<dbReference type="eggNOG" id="COG0176">
    <property type="taxonomic scope" value="Bacteria"/>
</dbReference>
<keyword evidence="12" id="KW-0312">Gluconeogenesis</keyword>
<dbReference type="eggNOG" id="COG0166">
    <property type="taxonomic scope" value="Bacteria"/>
</dbReference>
<dbReference type="AlphaFoldDB" id="I0AL13"/>
<dbReference type="GO" id="GO:0097367">
    <property type="term" value="F:carbohydrate derivative binding"/>
    <property type="evidence" value="ECO:0007669"/>
    <property type="project" value="InterPro"/>
</dbReference>
<keyword evidence="8 11" id="KW-0570">Pentose shunt</keyword>
<keyword evidence="9 11" id="KW-0704">Schiff base</keyword>
<dbReference type="NCBIfam" id="TIGR00876">
    <property type="entry name" value="tal_mycobact"/>
    <property type="match status" value="1"/>
</dbReference>
<evidence type="ECO:0000256" key="11">
    <source>
        <dbReference type="HAMAP-Rule" id="MF_00493"/>
    </source>
</evidence>
<keyword evidence="12" id="KW-0413">Isomerase</keyword>
<dbReference type="GO" id="GO:0005737">
    <property type="term" value="C:cytoplasm"/>
    <property type="evidence" value="ECO:0007669"/>
    <property type="project" value="UniProtKB-SubCell"/>
</dbReference>
<dbReference type="InterPro" id="IPR001672">
    <property type="entry name" value="G6P_Isomerase"/>
</dbReference>
<dbReference type="GO" id="GO:0006096">
    <property type="term" value="P:glycolytic process"/>
    <property type="evidence" value="ECO:0007669"/>
    <property type="project" value="UniProtKB-UniPathway"/>
</dbReference>
<evidence type="ECO:0000256" key="9">
    <source>
        <dbReference type="ARBA" id="ARBA00023270"/>
    </source>
</evidence>
<dbReference type="NCBIfam" id="NF002881">
    <property type="entry name" value="PRK03343.1"/>
    <property type="match status" value="1"/>
</dbReference>
<protein>
    <recommendedName>
        <fullName evidence="5 11">Transaldolase</fullName>
        <ecNumber evidence="5 11">2.2.1.2</ecNumber>
    </recommendedName>
</protein>
<dbReference type="RefSeq" id="WP_014560819.1">
    <property type="nucleotide sequence ID" value="NC_017464.1"/>
</dbReference>
<dbReference type="InterPro" id="IPR018225">
    <property type="entry name" value="Transaldolase_AS"/>
</dbReference>
<dbReference type="InterPro" id="IPR046348">
    <property type="entry name" value="SIS_dom_sf"/>
</dbReference>
<evidence type="ECO:0000256" key="5">
    <source>
        <dbReference type="ARBA" id="ARBA00013151"/>
    </source>
</evidence>
<dbReference type="PRINTS" id="PR00662">
    <property type="entry name" value="G6PISOMERASE"/>
</dbReference>
<dbReference type="Gene3D" id="3.20.20.70">
    <property type="entry name" value="Aldolase class I"/>
    <property type="match status" value="1"/>
</dbReference>
<evidence type="ECO:0000256" key="7">
    <source>
        <dbReference type="ARBA" id="ARBA00022679"/>
    </source>
</evidence>
<dbReference type="PANTHER" id="PTHR10683:SF31">
    <property type="entry name" value="TRANSALDOLASE"/>
    <property type="match status" value="1"/>
</dbReference>
<comment type="pathway">
    <text evidence="3 11">Carbohydrate degradation; pentose phosphate pathway; D-glyceraldehyde 3-phosphate and beta-D-fructose 6-phosphate from D-ribose 5-phosphate and D-xylulose 5-phosphate (non-oxidative stage): step 2/3.</text>
</comment>
<dbReference type="OrthoDB" id="140919at2"/>
<comment type="similarity">
    <text evidence="4 11">Belongs to the transaldolase family. Type 2 subfamily.</text>
</comment>
<comment type="similarity">
    <text evidence="12">Belongs to the GPI family.</text>
</comment>
<keyword evidence="12" id="KW-0324">Glycolysis</keyword>
<dbReference type="HAMAP" id="MF_00493">
    <property type="entry name" value="Transaldolase_2"/>
    <property type="match status" value="1"/>
</dbReference>
<dbReference type="GO" id="GO:0004347">
    <property type="term" value="F:glucose-6-phosphate isomerase activity"/>
    <property type="evidence" value="ECO:0007669"/>
    <property type="project" value="UniProtKB-EC"/>
</dbReference>
<keyword evidence="7 11" id="KW-0808">Transferase</keyword>
<evidence type="ECO:0000256" key="6">
    <source>
        <dbReference type="ARBA" id="ARBA00022490"/>
    </source>
</evidence>
<evidence type="ECO:0000313" key="15">
    <source>
        <dbReference type="Proteomes" id="UP000007394"/>
    </source>
</evidence>
<organism evidence="14 15">
    <name type="scientific">Ignavibacterium album (strain DSM 19864 / JCM 16511 / NBRC 101810 / Mat9-16)</name>
    <dbReference type="NCBI Taxonomy" id="945713"/>
    <lineage>
        <taxon>Bacteria</taxon>
        <taxon>Pseudomonadati</taxon>
        <taxon>Ignavibacteriota</taxon>
        <taxon>Ignavibacteria</taxon>
        <taxon>Ignavibacteriales</taxon>
        <taxon>Ignavibacteriaceae</taxon>
        <taxon>Ignavibacterium</taxon>
    </lineage>
</organism>
<dbReference type="SUPFAM" id="SSF53697">
    <property type="entry name" value="SIS domain"/>
    <property type="match status" value="1"/>
</dbReference>
<evidence type="ECO:0000256" key="13">
    <source>
        <dbReference type="SAM" id="Coils"/>
    </source>
</evidence>
<dbReference type="Pfam" id="PF00923">
    <property type="entry name" value="TAL_FSA"/>
    <property type="match status" value="1"/>
</dbReference>
<dbReference type="Pfam" id="PF00342">
    <property type="entry name" value="PGI"/>
    <property type="match status" value="1"/>
</dbReference>
<feature type="coiled-coil region" evidence="13">
    <location>
        <begin position="304"/>
        <end position="364"/>
    </location>
</feature>
<comment type="subcellular location">
    <subcellularLocation>
        <location evidence="2 11">Cytoplasm</location>
    </subcellularLocation>
</comment>